<evidence type="ECO:0000259" key="14">
    <source>
        <dbReference type="SMART" id="SM00968"/>
    </source>
</evidence>
<feature type="coiled-coil region" evidence="12">
    <location>
        <begin position="783"/>
        <end position="817"/>
    </location>
</feature>
<feature type="region of interest" description="Disordered" evidence="13">
    <location>
        <begin position="1"/>
        <end position="45"/>
    </location>
</feature>
<dbReference type="FunFam" id="3.30.70.1620:FF:000003">
    <property type="entry name" value="Structural maintenance of chromosomes 4"/>
    <property type="match status" value="1"/>
</dbReference>
<dbReference type="InterPro" id="IPR010935">
    <property type="entry name" value="SMC_hinge"/>
</dbReference>
<dbReference type="GO" id="GO:0051301">
    <property type="term" value="P:cell division"/>
    <property type="evidence" value="ECO:0007669"/>
    <property type="project" value="UniProtKB-KW"/>
</dbReference>
<evidence type="ECO:0000256" key="1">
    <source>
        <dbReference type="ARBA" id="ARBA00004123"/>
    </source>
</evidence>
<name>A0A6P4DVE8_DRORH</name>
<dbReference type="Gene3D" id="1.10.287.950">
    <property type="entry name" value="Methyl-accepting chemotaxis protein"/>
    <property type="match status" value="1"/>
</dbReference>
<feature type="coiled-coil region" evidence="12">
    <location>
        <begin position="863"/>
        <end position="1017"/>
    </location>
</feature>
<evidence type="ECO:0000256" key="13">
    <source>
        <dbReference type="SAM" id="MobiDB-lite"/>
    </source>
</evidence>
<feature type="coiled-coil region" evidence="12">
    <location>
        <begin position="409"/>
        <end position="566"/>
    </location>
</feature>
<dbReference type="SUPFAM" id="SSF52540">
    <property type="entry name" value="P-loop containing nucleoside triphosphate hydrolases"/>
    <property type="match status" value="1"/>
</dbReference>
<dbReference type="SMART" id="SM00968">
    <property type="entry name" value="SMC_hinge"/>
    <property type="match status" value="1"/>
</dbReference>
<evidence type="ECO:0000313" key="16">
    <source>
        <dbReference type="RefSeq" id="XP_016969378.1"/>
    </source>
</evidence>
<dbReference type="Pfam" id="PF02463">
    <property type="entry name" value="SMC_N"/>
    <property type="match status" value="1"/>
</dbReference>
<dbReference type="OrthoDB" id="5575062at2759"/>
<dbReference type="PANTHER" id="PTHR18937:SF172">
    <property type="entry name" value="STRUCTURAL MAINTENANCE OF CHROMOSOMES PROTEIN"/>
    <property type="match status" value="1"/>
</dbReference>
<evidence type="ECO:0000256" key="9">
    <source>
        <dbReference type="ARBA" id="ARBA00023242"/>
    </source>
</evidence>
<dbReference type="RefSeq" id="XP_016969378.1">
    <property type="nucleotide sequence ID" value="XM_017113889.1"/>
</dbReference>
<comment type="similarity">
    <text evidence="2">Belongs to the SMC family. SMC4 subfamily.</text>
</comment>
<keyword evidence="5" id="KW-0498">Mitosis</keyword>
<evidence type="ECO:0000256" key="3">
    <source>
        <dbReference type="ARBA" id="ARBA00022618"/>
    </source>
</evidence>
<dbReference type="InterPro" id="IPR003395">
    <property type="entry name" value="RecF/RecN/SMC_N"/>
</dbReference>
<dbReference type="GO" id="GO:0005524">
    <property type="term" value="F:ATP binding"/>
    <property type="evidence" value="ECO:0007669"/>
    <property type="project" value="UniProtKB-KW"/>
</dbReference>
<keyword evidence="9 11" id="KW-0539">Nucleus</keyword>
<dbReference type="SUPFAM" id="SSF75553">
    <property type="entry name" value="Smc hinge domain"/>
    <property type="match status" value="1"/>
</dbReference>
<dbReference type="Gene3D" id="1.20.1060.20">
    <property type="match status" value="1"/>
</dbReference>
<keyword evidence="3" id="KW-0132">Cell division</keyword>
<dbReference type="PANTHER" id="PTHR18937">
    <property type="entry name" value="STRUCTURAL MAINTENANCE OF CHROMOSOMES SMC FAMILY MEMBER"/>
    <property type="match status" value="1"/>
</dbReference>
<evidence type="ECO:0000256" key="8">
    <source>
        <dbReference type="ARBA" id="ARBA00023067"/>
    </source>
</evidence>
<protein>
    <recommendedName>
        <fullName evidence="11">Structural maintenance of chromosomes protein</fullName>
    </recommendedName>
</protein>
<accession>A0A6P4DVE8</accession>
<evidence type="ECO:0000256" key="2">
    <source>
        <dbReference type="ARBA" id="ARBA00006005"/>
    </source>
</evidence>
<evidence type="ECO:0000256" key="7">
    <source>
        <dbReference type="ARBA" id="ARBA00023054"/>
    </source>
</evidence>
<evidence type="ECO:0000256" key="4">
    <source>
        <dbReference type="ARBA" id="ARBA00022741"/>
    </source>
</evidence>
<dbReference type="Gene3D" id="3.30.70.1620">
    <property type="match status" value="1"/>
</dbReference>
<evidence type="ECO:0000313" key="15">
    <source>
        <dbReference type="RefSeq" id="XP_016969377.1"/>
    </source>
</evidence>
<evidence type="ECO:0000256" key="11">
    <source>
        <dbReference type="PIRNR" id="PIRNR005719"/>
    </source>
</evidence>
<dbReference type="GO" id="GO:0000796">
    <property type="term" value="C:condensin complex"/>
    <property type="evidence" value="ECO:0007669"/>
    <property type="project" value="TreeGrafter"/>
</dbReference>
<keyword evidence="7 12" id="KW-0175">Coiled coil</keyword>
<gene>
    <name evidence="15 16" type="primary">LOC108037344</name>
</gene>
<dbReference type="Pfam" id="PF06470">
    <property type="entry name" value="SMC_hinge"/>
    <property type="match status" value="1"/>
</dbReference>
<sequence length="1435" mass="163276">MQKARPSKGTPKGVGGGRPSGQFRVPQLTAQQQLRAQQQQEEEDAAMDALDDALIFDDEEGGTRIGDIYIPPPVPPHCSMESVGPRLIISKIVNRNFKSYAGEVELGPFHQSFTAIIGPNGSGKSNVIDSMMFVFGCRANRIRCKRVSTLIHSSSRFPNLRSCSVAVHFKQIVDKGDGSCEDVPDSGIVIERTAMSDNSSYYQVNDKRAQLKDVAKLLKKHHVDLEHNRFLILQGEVESIAMMKPKGLTENETGMLEYLEDIVGTQRYIRPLQQINQRVDQLTDDRTEKHNRCKLAEREMKDLEQPFNEAVDYLKKENEMVRTKSFHIQKIVSIKKTKLEQYTKEHETCMEEIKTHDEGTAALKQERAEKENIIRKEIEAYESLVKTREQIKKRLVTVERAHTEIQSTMENTNKQRKKDKAQIEKNDKELEDLHKMPEKNQREIEDCNKKLESLEKDKVTLNEELEKQQAELTKTTAPLTEKRLRLSDELVGLKEKVNAAKAELQVIESQLKILKQAETTESRKYETLKSSYEQSQKSLEEKVNRVDELKESIPRMKSEIANKTAEVDKMVKEERNLSMQCNKLRTEINEGSTVMQAQRSNNKVLDFLMRLKMEGKIPGILGRLGDLGGIDAKYDVAISTACGRLDNIVTDNYDTAAAAIAALKQYNVGRATFITLDKIEHHRRDATSRINTPENVPRLYDLIKVEDDRVRTAFFFALRNTLVCDELEQGTRIAYGRERFRVVTLRGEMIEMTGTMSGGGNRPMRGKMASQVRTKTVESADSSQMSQKALEEMQVQAEELQTRVNFCQEQQGSLEREIQTLKMSQQRDEAEYKRLAVSITSLEQQMASNLKQCEAQRQRMLKKTTDESAVKEREEQIEAAKQELEQAQFAEQAVSSQIEEIQSQYDTMRNENVKPVEAKIKKVGSQIEKLAANVRSLNVALASADRNIKKITGNTNNLRENIKAAEEKLKSLNEDRQKCHEKKEELEKEAEEAEAAIEGAKSQSSDIKKKIDEITKEENKRNMERIEIDTKLQAAAGKMNKVKTEIPGWQAQLLPLKLNEIPGETEPQAPLKELSEEELEEETLEALQYKQTMLEEDLKTKKPNLGCIKEFNEKRIVYLDRVRVLEDITSKRNEMRDKYEEVRKRRYKEFMDGFSIITRKLKEMYQMITLGGDAELELVDSMDPFTEGVNFTVRPPKKSWKYISNLSGGEKTLSSLALVFALHYYKPSPLYFMDEIDAALDFKNVSIVGHYIKERTKNAQFIIVSLRVNMFELANFLVGIYKVSDCTDSITLLNYPPELPTQHTMVPSSQYVGGTIAQDNTLLPENNEKETLDSPARTSEQLTLLGNQLGRETTFAPPMESTSRETRMLSAVTHQLGRETTFAPTMESTGRDTIFAQNVERAAVADAVPQPNVPSRFSTDVTLESPPSSPPLVNA</sequence>
<dbReference type="GO" id="GO:0016887">
    <property type="term" value="F:ATP hydrolysis activity"/>
    <property type="evidence" value="ECO:0007669"/>
    <property type="project" value="InterPro"/>
</dbReference>
<organism evidence="15">
    <name type="scientific">Drosophila rhopaloa</name>
    <name type="common">Fruit fly</name>
    <dbReference type="NCBI Taxonomy" id="1041015"/>
    <lineage>
        <taxon>Eukaryota</taxon>
        <taxon>Metazoa</taxon>
        <taxon>Ecdysozoa</taxon>
        <taxon>Arthropoda</taxon>
        <taxon>Hexapoda</taxon>
        <taxon>Insecta</taxon>
        <taxon>Pterygota</taxon>
        <taxon>Neoptera</taxon>
        <taxon>Endopterygota</taxon>
        <taxon>Diptera</taxon>
        <taxon>Brachycera</taxon>
        <taxon>Muscomorpha</taxon>
        <taxon>Ephydroidea</taxon>
        <taxon>Drosophilidae</taxon>
        <taxon>Drosophila</taxon>
        <taxon>Sophophora</taxon>
    </lineage>
</organism>
<dbReference type="GO" id="GO:0007076">
    <property type="term" value="P:mitotic chromosome condensation"/>
    <property type="evidence" value="ECO:0007669"/>
    <property type="project" value="TreeGrafter"/>
</dbReference>
<keyword evidence="10" id="KW-0131">Cell cycle</keyword>
<feature type="coiled-coil region" evidence="12">
    <location>
        <begin position="272"/>
        <end position="299"/>
    </location>
</feature>
<dbReference type="FunFam" id="3.40.50.300:FF:000585">
    <property type="entry name" value="Structural maintenance of chromosomes 4"/>
    <property type="match status" value="1"/>
</dbReference>
<keyword evidence="6" id="KW-0067">ATP-binding</keyword>
<dbReference type="InterPro" id="IPR027417">
    <property type="entry name" value="P-loop_NTPase"/>
</dbReference>
<feature type="compositionally biased region" description="Low complexity" evidence="13">
    <location>
        <begin position="27"/>
        <end position="39"/>
    </location>
</feature>
<feature type="compositionally biased region" description="Polar residues" evidence="13">
    <location>
        <begin position="1413"/>
        <end position="1426"/>
    </location>
</feature>
<keyword evidence="4" id="KW-0547">Nucleotide-binding</keyword>
<reference evidence="15 16" key="1">
    <citation type="submission" date="2025-04" db="UniProtKB">
        <authorList>
            <consortium name="RefSeq"/>
        </authorList>
    </citation>
    <scope>IDENTIFICATION</scope>
</reference>
<dbReference type="GO" id="GO:0005634">
    <property type="term" value="C:nucleus"/>
    <property type="evidence" value="ECO:0007669"/>
    <property type="project" value="UniProtKB-SubCell"/>
</dbReference>
<feature type="region of interest" description="Disordered" evidence="13">
    <location>
        <begin position="1410"/>
        <end position="1435"/>
    </location>
</feature>
<evidence type="ECO:0000256" key="12">
    <source>
        <dbReference type="SAM" id="Coils"/>
    </source>
</evidence>
<dbReference type="Gene3D" id="3.40.50.300">
    <property type="entry name" value="P-loop containing nucleotide triphosphate hydrolases"/>
    <property type="match status" value="2"/>
</dbReference>
<evidence type="ECO:0000256" key="6">
    <source>
        <dbReference type="ARBA" id="ARBA00022840"/>
    </source>
</evidence>
<evidence type="ECO:0000256" key="5">
    <source>
        <dbReference type="ARBA" id="ARBA00022776"/>
    </source>
</evidence>
<evidence type="ECO:0000256" key="10">
    <source>
        <dbReference type="ARBA" id="ARBA00023306"/>
    </source>
</evidence>
<proteinExistence type="inferred from homology"/>
<dbReference type="InterPro" id="IPR024704">
    <property type="entry name" value="SMC"/>
</dbReference>
<keyword evidence="8" id="KW-0226">DNA condensation</keyword>
<comment type="subcellular location">
    <subcellularLocation>
        <location evidence="1 11">Nucleus</location>
    </subcellularLocation>
</comment>
<dbReference type="FunFam" id="3.40.50.300:FF:000481">
    <property type="entry name" value="Structural maintenance of chromosomes 4"/>
    <property type="match status" value="1"/>
</dbReference>
<dbReference type="RefSeq" id="XP_016969377.1">
    <property type="nucleotide sequence ID" value="XM_017113888.1"/>
</dbReference>
<dbReference type="InterPro" id="IPR036277">
    <property type="entry name" value="SMC_hinge_sf"/>
</dbReference>
<feature type="domain" description="SMC hinge" evidence="14">
    <location>
        <begin position="618"/>
        <end position="734"/>
    </location>
</feature>
<dbReference type="PIRSF" id="PIRSF005719">
    <property type="entry name" value="SMC"/>
    <property type="match status" value="1"/>
</dbReference>